<dbReference type="Gene3D" id="3.40.640.10">
    <property type="entry name" value="Type I PLP-dependent aspartate aminotransferase-like (Major domain)"/>
    <property type="match status" value="1"/>
</dbReference>
<keyword evidence="2 5" id="KW-0032">Aminotransferase</keyword>
<protein>
    <submittedName>
        <fullName evidence="5">Aspartate/tyrosine/aromatic aminotransferase</fullName>
    </submittedName>
</protein>
<sequence length="383" mass="41683">MGISPILRAQATYPFVRLNQAAAERRERGLEVLDFGMGDPREPTDPRIMRALRDGVRRRMGYPAAAGLPELREAIASWAGRRFGVALDPDRQVIPTLGSKEAIFSFAQVVLDVAGGRDTVVVTEPGYPVPGRGAEFAGARVVELPLLEAGGFLPDVDAVPAETWRRTALVWVNYPNNPTGATAPLAFYARLADLARAYGFVLACDEAYSELWFEEPPVSALQLADWSNVVSFNTLSKRSSMTGYRSGFVAGDPELVAALRQFRPNVGTAPQEFVQRASVVAWGDEEHVEQARAAYARKRALFLELFRRVGLRDAGGPSTMYLWVAVPHGETSQEFATTLLAHGVLVAPGSFLGPSGEGYVRFALVPTEDECARAVEILDDVFA</sequence>
<dbReference type="PANTHER" id="PTHR42832:SF3">
    <property type="entry name" value="L-GLUTAMINE--4-(METHYLSULFANYL)-2-OXOBUTANOATE AMINOTRANSFERASE"/>
    <property type="match status" value="1"/>
</dbReference>
<accession>A0A7M2YYA7</accession>
<dbReference type="GO" id="GO:0008483">
    <property type="term" value="F:transaminase activity"/>
    <property type="evidence" value="ECO:0007669"/>
    <property type="project" value="UniProtKB-KW"/>
</dbReference>
<evidence type="ECO:0000256" key="3">
    <source>
        <dbReference type="ARBA" id="ARBA00022679"/>
    </source>
</evidence>
<dbReference type="RefSeq" id="WP_114795371.1">
    <property type="nucleotide sequence ID" value="NZ_QQZY01000002.1"/>
</dbReference>
<dbReference type="Pfam" id="PF00155">
    <property type="entry name" value="Aminotran_1_2"/>
    <property type="match status" value="1"/>
</dbReference>
<dbReference type="PANTHER" id="PTHR42832">
    <property type="entry name" value="AMINO ACID AMINOTRANSFERASE"/>
    <property type="match status" value="1"/>
</dbReference>
<reference evidence="6" key="2">
    <citation type="journal article" date="2019" name="MicrobiologyOpen">
        <title>High-quality draft genome sequence of Gaiella occulta isolated from a 150 meter deep mineral water borehole and comparison with the genome sequences of other deep-branching lineages of the phylum Actinobacteria.</title>
        <authorList>
            <person name="Severino R."/>
            <person name="Froufe H.J.C."/>
            <person name="Barroso C."/>
            <person name="Albuquerque L."/>
            <person name="Lobo-da-Cunha A."/>
            <person name="da Costa M.S."/>
            <person name="Egas C."/>
        </authorList>
    </citation>
    <scope>NUCLEOTIDE SEQUENCE [LARGE SCALE GENOMIC DNA]</scope>
    <source>
        <strain evidence="6">F2-233</strain>
    </source>
</reference>
<reference evidence="5 6" key="1">
    <citation type="submission" date="2018-07" db="EMBL/GenBank/DDBJ databases">
        <title>High-quality-draft genome sequence of Gaiella occulta.</title>
        <authorList>
            <person name="Severino R."/>
            <person name="Froufe H.J.C."/>
            <person name="Rainey F.A."/>
            <person name="Barroso C."/>
            <person name="Albuquerque L."/>
            <person name="Lobo-Da-Cunha A."/>
            <person name="Da Costa M.S."/>
            <person name="Egas C."/>
        </authorList>
    </citation>
    <scope>NUCLEOTIDE SEQUENCE [LARGE SCALE GENOMIC DNA]</scope>
    <source>
        <strain evidence="5 6">F2-233</strain>
    </source>
</reference>
<dbReference type="InterPro" id="IPR015422">
    <property type="entry name" value="PyrdxlP-dep_Trfase_small"/>
</dbReference>
<name>A0A7M2YYA7_9ACTN</name>
<comment type="cofactor">
    <cofactor evidence="1">
        <name>pyridoxal 5'-phosphate</name>
        <dbReference type="ChEBI" id="CHEBI:597326"/>
    </cofactor>
</comment>
<dbReference type="SUPFAM" id="SSF53383">
    <property type="entry name" value="PLP-dependent transferases"/>
    <property type="match status" value="1"/>
</dbReference>
<dbReference type="InterPro" id="IPR004839">
    <property type="entry name" value="Aminotransferase_I/II_large"/>
</dbReference>
<comment type="caution">
    <text evidence="5">The sequence shown here is derived from an EMBL/GenBank/DDBJ whole genome shotgun (WGS) entry which is preliminary data.</text>
</comment>
<evidence type="ECO:0000256" key="2">
    <source>
        <dbReference type="ARBA" id="ARBA00022576"/>
    </source>
</evidence>
<dbReference type="Proteomes" id="UP000254134">
    <property type="component" value="Unassembled WGS sequence"/>
</dbReference>
<dbReference type="CDD" id="cd00609">
    <property type="entry name" value="AAT_like"/>
    <property type="match status" value="1"/>
</dbReference>
<evidence type="ECO:0000313" key="6">
    <source>
        <dbReference type="Proteomes" id="UP000254134"/>
    </source>
</evidence>
<dbReference type="Gene3D" id="3.90.1150.10">
    <property type="entry name" value="Aspartate Aminotransferase, domain 1"/>
    <property type="match status" value="1"/>
</dbReference>
<dbReference type="InterPro" id="IPR050881">
    <property type="entry name" value="LL-DAP_aminotransferase"/>
</dbReference>
<dbReference type="EMBL" id="QQZY01000002">
    <property type="protein sequence ID" value="RDI75137.1"/>
    <property type="molecule type" value="Genomic_DNA"/>
</dbReference>
<organism evidence="5 6">
    <name type="scientific">Gaiella occulta</name>
    <dbReference type="NCBI Taxonomy" id="1002870"/>
    <lineage>
        <taxon>Bacteria</taxon>
        <taxon>Bacillati</taxon>
        <taxon>Actinomycetota</taxon>
        <taxon>Thermoleophilia</taxon>
        <taxon>Gaiellales</taxon>
        <taxon>Gaiellaceae</taxon>
        <taxon>Gaiella</taxon>
    </lineage>
</organism>
<gene>
    <name evidence="5" type="ORF">Gocc_0935</name>
</gene>
<evidence type="ECO:0000313" key="5">
    <source>
        <dbReference type="EMBL" id="RDI75137.1"/>
    </source>
</evidence>
<evidence type="ECO:0000259" key="4">
    <source>
        <dbReference type="Pfam" id="PF00155"/>
    </source>
</evidence>
<keyword evidence="6" id="KW-1185">Reference proteome</keyword>
<evidence type="ECO:0000256" key="1">
    <source>
        <dbReference type="ARBA" id="ARBA00001933"/>
    </source>
</evidence>
<dbReference type="GO" id="GO:0030170">
    <property type="term" value="F:pyridoxal phosphate binding"/>
    <property type="evidence" value="ECO:0007669"/>
    <property type="project" value="InterPro"/>
</dbReference>
<feature type="domain" description="Aminotransferase class I/classII large" evidence="4">
    <location>
        <begin position="32"/>
        <end position="377"/>
    </location>
</feature>
<dbReference type="InterPro" id="IPR015424">
    <property type="entry name" value="PyrdxlP-dep_Trfase"/>
</dbReference>
<proteinExistence type="predicted"/>
<keyword evidence="3 5" id="KW-0808">Transferase</keyword>
<dbReference type="InterPro" id="IPR015421">
    <property type="entry name" value="PyrdxlP-dep_Trfase_major"/>
</dbReference>
<dbReference type="AlphaFoldDB" id="A0A7M2YYA7"/>
<dbReference type="OrthoDB" id="9813612at2"/>